<dbReference type="RefSeq" id="WP_168113673.1">
    <property type="nucleotide sequence ID" value="NZ_BOON01000017.1"/>
</dbReference>
<proteinExistence type="predicted"/>
<keyword evidence="4" id="KW-1185">Reference proteome</keyword>
<dbReference type="Proteomes" id="UP000599074">
    <property type="component" value="Unassembled WGS sequence"/>
</dbReference>
<accession>A0A8J3TBI1</accession>
<dbReference type="AlphaFoldDB" id="A0A8J3TBI1"/>
<feature type="region of interest" description="Disordered" evidence="1">
    <location>
        <begin position="137"/>
        <end position="164"/>
    </location>
</feature>
<evidence type="ECO:0000313" key="4">
    <source>
        <dbReference type="Proteomes" id="UP000599074"/>
    </source>
</evidence>
<reference evidence="3" key="1">
    <citation type="submission" date="2021-01" db="EMBL/GenBank/DDBJ databases">
        <title>Whole genome shotgun sequence of Planosporangium mesophilum NBRC 109066.</title>
        <authorList>
            <person name="Komaki H."/>
            <person name="Tamura T."/>
        </authorList>
    </citation>
    <scope>NUCLEOTIDE SEQUENCE</scope>
    <source>
        <strain evidence="3">NBRC 109066</strain>
    </source>
</reference>
<gene>
    <name evidence="3" type="ORF">Pme01_18830</name>
</gene>
<evidence type="ECO:0000256" key="2">
    <source>
        <dbReference type="SAM" id="Phobius"/>
    </source>
</evidence>
<comment type="caution">
    <text evidence="3">The sequence shown here is derived from an EMBL/GenBank/DDBJ whole genome shotgun (WGS) entry which is preliminary data.</text>
</comment>
<evidence type="ECO:0000313" key="3">
    <source>
        <dbReference type="EMBL" id="GII22286.1"/>
    </source>
</evidence>
<name>A0A8J3TBI1_9ACTN</name>
<protein>
    <submittedName>
        <fullName evidence="3">Uncharacterized protein</fullName>
    </submittedName>
</protein>
<sequence>MNGDVDLDRLADYIGGALDGTPDEARVAHLVATDPAWTRAHAALVAADAFVRADLAQLAGRSEPMPDDVVARLDAALAAEPRPPVKAHLSVLPGGLETAARPRWRRRTVVGVAAAVLVLGLGTVSLGPHLLGGAGDASDNAAGTSATAPTPATGGPEAASDAASAAVNASGSDYSPETLAVLGRSSTPVTPSGAAKSDARPNTLGAPAQPSARPTDVPEALRPLTEPIARAACIKALVTQYGGTASLLDYARYEGSPALIVLLDGARGVTGQKWVVAVGPTCGAGGVATDQRYSAPLG</sequence>
<feature type="region of interest" description="Disordered" evidence="1">
    <location>
        <begin position="183"/>
        <end position="218"/>
    </location>
</feature>
<keyword evidence="2" id="KW-1133">Transmembrane helix</keyword>
<evidence type="ECO:0000256" key="1">
    <source>
        <dbReference type="SAM" id="MobiDB-lite"/>
    </source>
</evidence>
<keyword evidence="2" id="KW-0472">Membrane</keyword>
<feature type="transmembrane region" description="Helical" evidence="2">
    <location>
        <begin position="109"/>
        <end position="131"/>
    </location>
</feature>
<organism evidence="3 4">
    <name type="scientific">Planosporangium mesophilum</name>
    <dbReference type="NCBI Taxonomy" id="689768"/>
    <lineage>
        <taxon>Bacteria</taxon>
        <taxon>Bacillati</taxon>
        <taxon>Actinomycetota</taxon>
        <taxon>Actinomycetes</taxon>
        <taxon>Micromonosporales</taxon>
        <taxon>Micromonosporaceae</taxon>
        <taxon>Planosporangium</taxon>
    </lineage>
</organism>
<dbReference type="EMBL" id="BOON01000017">
    <property type="protein sequence ID" value="GII22286.1"/>
    <property type="molecule type" value="Genomic_DNA"/>
</dbReference>
<keyword evidence="2" id="KW-0812">Transmembrane</keyword>